<evidence type="ECO:0000313" key="11">
    <source>
        <dbReference type="Proteomes" id="UP000295662"/>
    </source>
</evidence>
<dbReference type="PANTHER" id="PTHR30239">
    <property type="entry name" value="ACETOLACTATE SYNTHASE SMALL SUBUNIT"/>
    <property type="match status" value="1"/>
</dbReference>
<reference evidence="10 11" key="1">
    <citation type="submission" date="2019-03" db="EMBL/GenBank/DDBJ databases">
        <title>Genomic Encyclopedia of Archaeal and Bacterial Type Strains, Phase II (KMG-II): from individual species to whole genera.</title>
        <authorList>
            <person name="Goeker M."/>
        </authorList>
    </citation>
    <scope>NUCLEOTIDE SEQUENCE [LARGE SCALE GENOMIC DNA]</scope>
    <source>
        <strain evidence="10 11">ATCC 25309</strain>
    </source>
</reference>
<dbReference type="CDD" id="cd04878">
    <property type="entry name" value="ACT_AHAS"/>
    <property type="match status" value="1"/>
</dbReference>
<protein>
    <recommendedName>
        <fullName evidence="8">Acetolactate synthase small subunit</fullName>
        <shortName evidence="8">AHAS</shortName>
        <shortName evidence="8">ALS</shortName>
        <ecNumber evidence="8">2.2.1.6</ecNumber>
    </recommendedName>
    <alternativeName>
        <fullName evidence="8">Acetohydroxy-acid synthase small subunit</fullName>
    </alternativeName>
</protein>
<comment type="pathway">
    <text evidence="2 8">Amino-acid biosynthesis; L-valine biosynthesis; L-valine from pyruvate: step 1/4.</text>
</comment>
<keyword evidence="5 8" id="KW-0028">Amino-acid biosynthesis</keyword>
<dbReference type="EMBL" id="SOCA01000002">
    <property type="protein sequence ID" value="TDU73358.1"/>
    <property type="molecule type" value="Genomic_DNA"/>
</dbReference>
<evidence type="ECO:0000256" key="1">
    <source>
        <dbReference type="ARBA" id="ARBA00004974"/>
    </source>
</evidence>
<dbReference type="NCBIfam" id="NF008864">
    <property type="entry name" value="PRK11895.1"/>
    <property type="match status" value="1"/>
</dbReference>
<evidence type="ECO:0000256" key="5">
    <source>
        <dbReference type="ARBA" id="ARBA00022605"/>
    </source>
</evidence>
<dbReference type="AlphaFoldDB" id="A0A4R7S705"/>
<keyword evidence="6 8" id="KW-0100">Branched-chain amino acid biosynthesis</keyword>
<comment type="function">
    <text evidence="8">Catalyzes the conversion of 2 pyruvate molecules into acetolactate in the first common step of the biosynthetic pathway of the branched-amino acids such as leucine, isoleucine, and valine.</text>
</comment>
<dbReference type="InterPro" id="IPR004789">
    <property type="entry name" value="Acetalactate_synth_ssu"/>
</dbReference>
<dbReference type="UniPathway" id="UPA00047">
    <property type="reaction ID" value="UER00055"/>
</dbReference>
<dbReference type="GO" id="GO:0009099">
    <property type="term" value="P:L-valine biosynthetic process"/>
    <property type="evidence" value="ECO:0007669"/>
    <property type="project" value="UniProtKB-UniRule"/>
</dbReference>
<comment type="subunit">
    <text evidence="4 8">Dimer of large and small chains.</text>
</comment>
<dbReference type="PANTHER" id="PTHR30239:SF0">
    <property type="entry name" value="ACETOLACTATE SYNTHASE SMALL SUBUNIT 1, CHLOROPLASTIC"/>
    <property type="match status" value="1"/>
</dbReference>
<dbReference type="Gene3D" id="3.30.70.260">
    <property type="match status" value="1"/>
</dbReference>
<comment type="caution">
    <text evidence="10">The sequence shown here is derived from an EMBL/GenBank/DDBJ whole genome shotgun (WGS) entry which is preliminary data.</text>
</comment>
<keyword evidence="11" id="KW-1185">Reference proteome</keyword>
<dbReference type="GO" id="GO:0003984">
    <property type="term" value="F:acetolactate synthase activity"/>
    <property type="evidence" value="ECO:0007669"/>
    <property type="project" value="UniProtKB-UniRule"/>
</dbReference>
<dbReference type="InterPro" id="IPR019455">
    <property type="entry name" value="Acetolactate_synth_ssu_C"/>
</dbReference>
<dbReference type="GO" id="GO:0005829">
    <property type="term" value="C:cytosol"/>
    <property type="evidence" value="ECO:0007669"/>
    <property type="project" value="TreeGrafter"/>
</dbReference>
<feature type="domain" description="ACT" evidence="9">
    <location>
        <begin position="24"/>
        <end position="99"/>
    </location>
</feature>
<dbReference type="Gene3D" id="3.30.70.1150">
    <property type="entry name" value="ACT-like. Chain A, domain 2"/>
    <property type="match status" value="1"/>
</dbReference>
<keyword evidence="8" id="KW-0808">Transferase</keyword>
<evidence type="ECO:0000256" key="3">
    <source>
        <dbReference type="ARBA" id="ARBA00006341"/>
    </source>
</evidence>
<evidence type="ECO:0000313" key="10">
    <source>
        <dbReference type="EMBL" id="TDU73358.1"/>
    </source>
</evidence>
<proteinExistence type="inferred from homology"/>
<name>A0A4R7S705_9BACT</name>
<evidence type="ECO:0000256" key="2">
    <source>
        <dbReference type="ARBA" id="ARBA00005025"/>
    </source>
</evidence>
<comment type="similarity">
    <text evidence="3 8">Belongs to the acetolactate synthase small subunit family.</text>
</comment>
<dbReference type="Proteomes" id="UP000295662">
    <property type="component" value="Unassembled WGS sequence"/>
</dbReference>
<dbReference type="NCBIfam" id="TIGR00119">
    <property type="entry name" value="acolac_sm"/>
    <property type="match status" value="1"/>
</dbReference>
<evidence type="ECO:0000256" key="8">
    <source>
        <dbReference type="RuleBase" id="RU368092"/>
    </source>
</evidence>
<evidence type="ECO:0000259" key="9">
    <source>
        <dbReference type="PROSITE" id="PS51671"/>
    </source>
</evidence>
<dbReference type="GO" id="GO:1990610">
    <property type="term" value="F:acetolactate synthase regulator activity"/>
    <property type="evidence" value="ECO:0007669"/>
    <property type="project" value="UniProtKB-UniRule"/>
</dbReference>
<dbReference type="InterPro" id="IPR002912">
    <property type="entry name" value="ACT_dom"/>
</dbReference>
<dbReference type="InterPro" id="IPR045865">
    <property type="entry name" value="ACT-like_dom_sf"/>
</dbReference>
<dbReference type="Pfam" id="PF22629">
    <property type="entry name" value="ACT_AHAS_ss"/>
    <property type="match status" value="1"/>
</dbReference>
<dbReference type="InterPro" id="IPR054480">
    <property type="entry name" value="AHAS_small-like_ACT"/>
</dbReference>
<dbReference type="PROSITE" id="PS51671">
    <property type="entry name" value="ACT"/>
    <property type="match status" value="1"/>
</dbReference>
<evidence type="ECO:0000256" key="6">
    <source>
        <dbReference type="ARBA" id="ARBA00023304"/>
    </source>
</evidence>
<comment type="catalytic activity">
    <reaction evidence="7 8">
        <text>2 pyruvate + H(+) = (2S)-2-acetolactate + CO2</text>
        <dbReference type="Rhea" id="RHEA:25249"/>
        <dbReference type="ChEBI" id="CHEBI:15361"/>
        <dbReference type="ChEBI" id="CHEBI:15378"/>
        <dbReference type="ChEBI" id="CHEBI:16526"/>
        <dbReference type="ChEBI" id="CHEBI:58476"/>
        <dbReference type="EC" id="2.2.1.6"/>
    </reaction>
</comment>
<organism evidence="10 11">
    <name type="scientific">Prosthecobacter fusiformis</name>
    <dbReference type="NCBI Taxonomy" id="48464"/>
    <lineage>
        <taxon>Bacteria</taxon>
        <taxon>Pseudomonadati</taxon>
        <taxon>Verrucomicrobiota</taxon>
        <taxon>Verrucomicrobiia</taxon>
        <taxon>Verrucomicrobiales</taxon>
        <taxon>Verrucomicrobiaceae</taxon>
        <taxon>Prosthecobacter</taxon>
    </lineage>
</organism>
<dbReference type="UniPathway" id="UPA00049">
    <property type="reaction ID" value="UER00059"/>
</dbReference>
<dbReference type="SUPFAM" id="SSF55021">
    <property type="entry name" value="ACT-like"/>
    <property type="match status" value="2"/>
</dbReference>
<dbReference type="RefSeq" id="WP_133794824.1">
    <property type="nucleotide sequence ID" value="NZ_SOCA01000002.1"/>
</dbReference>
<dbReference type="GO" id="GO:0009097">
    <property type="term" value="P:isoleucine biosynthetic process"/>
    <property type="evidence" value="ECO:0007669"/>
    <property type="project" value="UniProtKB-UniRule"/>
</dbReference>
<dbReference type="InterPro" id="IPR039557">
    <property type="entry name" value="AHAS_ACT"/>
</dbReference>
<dbReference type="Pfam" id="PF10369">
    <property type="entry name" value="ALS_ss_C"/>
    <property type="match status" value="1"/>
</dbReference>
<dbReference type="OrthoDB" id="9787365at2"/>
<evidence type="ECO:0000256" key="4">
    <source>
        <dbReference type="ARBA" id="ARBA00011744"/>
    </source>
</evidence>
<accession>A0A4R7S705</accession>
<dbReference type="EC" id="2.2.1.6" evidence="8"/>
<comment type="pathway">
    <text evidence="1 8">Amino-acid biosynthesis; L-isoleucine biosynthesis; L-isoleucine from 2-oxobutanoate: step 1/4.</text>
</comment>
<gene>
    <name evidence="10" type="ORF">EI77_01828</name>
</gene>
<sequence>MSDRIPATTDKKPSPQADIVNIHTLSVLVNNQPGVLGRICAVFSRRGFNIESLVVSQTRDPRFSRMTIGISGHPEGLHQIIMQVNKLIDVIHGIEHNDRDAVAKELVLIKVAAGPEQRTEILQIVEHYNGKTVDLQEDSLIAMISGNTDKLDAAVRLLSKFEIVETVRTGKVVMARGLETT</sequence>
<evidence type="ECO:0000256" key="7">
    <source>
        <dbReference type="ARBA" id="ARBA00048670"/>
    </source>
</evidence>
<dbReference type="InterPro" id="IPR027271">
    <property type="entry name" value="Acetolactate_synth/TF_NikR_C"/>
</dbReference>